<name>A0A1M4VVL8_9CLOT</name>
<dbReference type="EMBL" id="FQVM01000009">
    <property type="protein sequence ID" value="SHE73074.1"/>
    <property type="molecule type" value="Genomic_DNA"/>
</dbReference>
<evidence type="ECO:0000313" key="2">
    <source>
        <dbReference type="EMBL" id="SHE73074.1"/>
    </source>
</evidence>
<keyword evidence="1" id="KW-0732">Signal</keyword>
<keyword evidence="3" id="KW-1185">Reference proteome</keyword>
<dbReference type="STRING" id="1533.SAMN05443638_10947"/>
<dbReference type="Proteomes" id="UP000184035">
    <property type="component" value="Unassembled WGS sequence"/>
</dbReference>
<dbReference type="AlphaFoldDB" id="A0A1M4VVL8"/>
<accession>A0A1M4VVL8</accession>
<organism evidence="2 3">
    <name type="scientific">Clostridium fallax</name>
    <dbReference type="NCBI Taxonomy" id="1533"/>
    <lineage>
        <taxon>Bacteria</taxon>
        <taxon>Bacillati</taxon>
        <taxon>Bacillota</taxon>
        <taxon>Clostridia</taxon>
        <taxon>Eubacteriales</taxon>
        <taxon>Clostridiaceae</taxon>
        <taxon>Clostridium</taxon>
    </lineage>
</organism>
<protein>
    <submittedName>
        <fullName evidence="2">Uncharacterized protein</fullName>
    </submittedName>
</protein>
<evidence type="ECO:0000256" key="1">
    <source>
        <dbReference type="SAM" id="SignalP"/>
    </source>
</evidence>
<proteinExistence type="predicted"/>
<gene>
    <name evidence="2" type="ORF">SAMN05443638_10947</name>
</gene>
<sequence length="90" mass="10011">MKMSKGKVALLVAASAALVGAIIYDKKKNGCCMNEEGMENYNCEDECHCNDEVCSCEDDSSQCKENENCCNDKKDESLEDVKEEKISENK</sequence>
<reference evidence="2 3" key="1">
    <citation type="submission" date="2016-11" db="EMBL/GenBank/DDBJ databases">
        <authorList>
            <person name="Jaros S."/>
            <person name="Januszkiewicz K."/>
            <person name="Wedrychowicz H."/>
        </authorList>
    </citation>
    <scope>NUCLEOTIDE SEQUENCE [LARGE SCALE GENOMIC DNA]</scope>
    <source>
        <strain evidence="2 3">DSM 2631</strain>
    </source>
</reference>
<dbReference type="RefSeq" id="WP_072895042.1">
    <property type="nucleotide sequence ID" value="NZ_FQVM01000009.1"/>
</dbReference>
<evidence type="ECO:0000313" key="3">
    <source>
        <dbReference type="Proteomes" id="UP000184035"/>
    </source>
</evidence>
<feature type="signal peptide" evidence="1">
    <location>
        <begin position="1"/>
        <end position="21"/>
    </location>
</feature>
<feature type="chain" id="PRO_5039253986" evidence="1">
    <location>
        <begin position="22"/>
        <end position="90"/>
    </location>
</feature>